<proteinExistence type="inferred from homology"/>
<dbReference type="PANTHER" id="PTHR28202">
    <property type="entry name" value="ASSEMBLY FACTOR CBP4"/>
    <property type="match status" value="1"/>
</dbReference>
<keyword evidence="6 11" id="KW-0496">Mitochondrion</keyword>
<name>A0A6A7BWN8_9PEZI</name>
<reference evidence="12" key="1">
    <citation type="journal article" date="2020" name="Stud. Mycol.">
        <title>101 Dothideomycetes genomes: a test case for predicting lifestyles and emergence of pathogens.</title>
        <authorList>
            <person name="Haridas S."/>
            <person name="Albert R."/>
            <person name="Binder M."/>
            <person name="Bloem J."/>
            <person name="Labutti K."/>
            <person name="Salamov A."/>
            <person name="Andreopoulos B."/>
            <person name="Baker S."/>
            <person name="Barry K."/>
            <person name="Bills G."/>
            <person name="Bluhm B."/>
            <person name="Cannon C."/>
            <person name="Castanera R."/>
            <person name="Culley D."/>
            <person name="Daum C."/>
            <person name="Ezra D."/>
            <person name="Gonzalez J."/>
            <person name="Henrissat B."/>
            <person name="Kuo A."/>
            <person name="Liang C."/>
            <person name="Lipzen A."/>
            <person name="Lutzoni F."/>
            <person name="Magnuson J."/>
            <person name="Mondo S."/>
            <person name="Nolan M."/>
            <person name="Ohm R."/>
            <person name="Pangilinan J."/>
            <person name="Park H.-J."/>
            <person name="Ramirez L."/>
            <person name="Alfaro M."/>
            <person name="Sun H."/>
            <person name="Tritt A."/>
            <person name="Yoshinaga Y."/>
            <person name="Zwiers L.-H."/>
            <person name="Turgeon B."/>
            <person name="Goodwin S."/>
            <person name="Spatafora J."/>
            <person name="Crous P."/>
            <person name="Grigoriev I."/>
        </authorList>
    </citation>
    <scope>NUCLEOTIDE SEQUENCE</scope>
    <source>
        <strain evidence="12">CBS 480.64</strain>
    </source>
</reference>
<evidence type="ECO:0000256" key="9">
    <source>
        <dbReference type="ARBA" id="ARBA00025413"/>
    </source>
</evidence>
<evidence type="ECO:0000256" key="8">
    <source>
        <dbReference type="ARBA" id="ARBA00023186"/>
    </source>
</evidence>
<keyword evidence="7 11" id="KW-0472">Membrane</keyword>
<sequence length="93" mass="10987">MRAVTWVKLITAGTVVSVGGPAFVYYITPSEDELLKRYNPDLRRRALAHREERQEDFDKFVTKLKRYSKSDKPVWTVWEEEGRKQQKSKPEES</sequence>
<keyword evidence="4 11" id="KW-0999">Mitochondrion inner membrane</keyword>
<evidence type="ECO:0000313" key="13">
    <source>
        <dbReference type="Proteomes" id="UP000799421"/>
    </source>
</evidence>
<keyword evidence="5 11" id="KW-1133">Transmembrane helix</keyword>
<evidence type="ECO:0000256" key="5">
    <source>
        <dbReference type="ARBA" id="ARBA00022989"/>
    </source>
</evidence>
<dbReference type="Proteomes" id="UP000799421">
    <property type="component" value="Unassembled WGS sequence"/>
</dbReference>
<comment type="subcellular location">
    <subcellularLocation>
        <location evidence="1 11">Mitochondrion inner membrane</location>
        <topology evidence="1 11">Single-pass membrane protein</topology>
    </subcellularLocation>
</comment>
<keyword evidence="3 11" id="KW-0812">Transmembrane</keyword>
<organism evidence="12 13">
    <name type="scientific">Piedraia hortae CBS 480.64</name>
    <dbReference type="NCBI Taxonomy" id="1314780"/>
    <lineage>
        <taxon>Eukaryota</taxon>
        <taxon>Fungi</taxon>
        <taxon>Dikarya</taxon>
        <taxon>Ascomycota</taxon>
        <taxon>Pezizomycotina</taxon>
        <taxon>Dothideomycetes</taxon>
        <taxon>Dothideomycetidae</taxon>
        <taxon>Capnodiales</taxon>
        <taxon>Piedraiaceae</taxon>
        <taxon>Piedraia</taxon>
    </lineage>
</organism>
<feature type="transmembrane region" description="Helical" evidence="11">
    <location>
        <begin position="6"/>
        <end position="27"/>
    </location>
</feature>
<gene>
    <name evidence="12" type="ORF">K470DRAFT_218740</name>
</gene>
<dbReference type="AlphaFoldDB" id="A0A6A7BWN8"/>
<evidence type="ECO:0000256" key="10">
    <source>
        <dbReference type="ARBA" id="ARBA00031521"/>
    </source>
</evidence>
<dbReference type="PANTHER" id="PTHR28202:SF1">
    <property type="entry name" value="ASSEMBLY FACTOR CBP4"/>
    <property type="match status" value="1"/>
</dbReference>
<keyword evidence="8 11" id="KW-0143">Chaperone</keyword>
<dbReference type="EMBL" id="MU005990">
    <property type="protein sequence ID" value="KAF2859640.1"/>
    <property type="molecule type" value="Genomic_DNA"/>
</dbReference>
<keyword evidence="13" id="KW-1185">Reference proteome</keyword>
<dbReference type="Pfam" id="PF07960">
    <property type="entry name" value="CBP4"/>
    <property type="match status" value="1"/>
</dbReference>
<dbReference type="GO" id="GO:0005743">
    <property type="term" value="C:mitochondrial inner membrane"/>
    <property type="evidence" value="ECO:0007669"/>
    <property type="project" value="UniProtKB-SubCell"/>
</dbReference>
<evidence type="ECO:0000256" key="11">
    <source>
        <dbReference type="RuleBase" id="RU368005"/>
    </source>
</evidence>
<accession>A0A6A7BWN8</accession>
<evidence type="ECO:0000256" key="3">
    <source>
        <dbReference type="ARBA" id="ARBA00022692"/>
    </source>
</evidence>
<evidence type="ECO:0000256" key="7">
    <source>
        <dbReference type="ARBA" id="ARBA00023136"/>
    </source>
</evidence>
<dbReference type="GO" id="GO:0034551">
    <property type="term" value="P:mitochondrial respiratory chain complex III assembly"/>
    <property type="evidence" value="ECO:0007669"/>
    <property type="project" value="TreeGrafter"/>
</dbReference>
<evidence type="ECO:0000256" key="1">
    <source>
        <dbReference type="ARBA" id="ARBA00004434"/>
    </source>
</evidence>
<comment type="similarity">
    <text evidence="2 11">Belongs to the CBP4 family.</text>
</comment>
<comment type="function">
    <text evidence="9 11">Essential for the assembly of ubiquinol-cytochrome c reductase. It has a direct effect on the correct occurrence of the Rieske protein, core 4, core 5 and apocytochrome b.</text>
</comment>
<dbReference type="InterPro" id="IPR012420">
    <property type="entry name" value="Cbp4"/>
</dbReference>
<evidence type="ECO:0000256" key="6">
    <source>
        <dbReference type="ARBA" id="ARBA00023128"/>
    </source>
</evidence>
<protein>
    <recommendedName>
        <fullName evidence="10 11">Cytochrome b mRNA-processing protein 4</fullName>
    </recommendedName>
</protein>
<dbReference type="OrthoDB" id="5576752at2759"/>
<evidence type="ECO:0000256" key="4">
    <source>
        <dbReference type="ARBA" id="ARBA00022792"/>
    </source>
</evidence>
<evidence type="ECO:0000313" key="12">
    <source>
        <dbReference type="EMBL" id="KAF2859640.1"/>
    </source>
</evidence>
<evidence type="ECO:0000256" key="2">
    <source>
        <dbReference type="ARBA" id="ARBA00006780"/>
    </source>
</evidence>